<proteinExistence type="predicted"/>
<reference evidence="2 3" key="1">
    <citation type="journal article" date="2019" name="Commun. Biol.">
        <title>The bagworm genome reveals a unique fibroin gene that provides high tensile strength.</title>
        <authorList>
            <person name="Kono N."/>
            <person name="Nakamura H."/>
            <person name="Ohtoshi R."/>
            <person name="Tomita M."/>
            <person name="Numata K."/>
            <person name="Arakawa K."/>
        </authorList>
    </citation>
    <scope>NUCLEOTIDE SEQUENCE [LARGE SCALE GENOMIC DNA]</scope>
</reference>
<evidence type="ECO:0000313" key="3">
    <source>
        <dbReference type="Proteomes" id="UP000299102"/>
    </source>
</evidence>
<name>A0A4C1T2R2_EUMVA</name>
<feature type="region of interest" description="Disordered" evidence="1">
    <location>
        <begin position="1"/>
        <end position="50"/>
    </location>
</feature>
<organism evidence="2 3">
    <name type="scientific">Eumeta variegata</name>
    <name type="common">Bagworm moth</name>
    <name type="synonym">Eumeta japonica</name>
    <dbReference type="NCBI Taxonomy" id="151549"/>
    <lineage>
        <taxon>Eukaryota</taxon>
        <taxon>Metazoa</taxon>
        <taxon>Ecdysozoa</taxon>
        <taxon>Arthropoda</taxon>
        <taxon>Hexapoda</taxon>
        <taxon>Insecta</taxon>
        <taxon>Pterygota</taxon>
        <taxon>Neoptera</taxon>
        <taxon>Endopterygota</taxon>
        <taxon>Lepidoptera</taxon>
        <taxon>Glossata</taxon>
        <taxon>Ditrysia</taxon>
        <taxon>Tineoidea</taxon>
        <taxon>Psychidae</taxon>
        <taxon>Oiketicinae</taxon>
        <taxon>Eumeta</taxon>
    </lineage>
</organism>
<sequence>MPGAGSATSVQTPERALERRAGPRTRGGSRPRGIRTLGGSGDGSTVDDTVLSGTNTMAAFAMDVPESAPQPASPAIFVPSPAA</sequence>
<evidence type="ECO:0000256" key="1">
    <source>
        <dbReference type="SAM" id="MobiDB-lite"/>
    </source>
</evidence>
<dbReference type="AlphaFoldDB" id="A0A4C1T2R2"/>
<dbReference type="EMBL" id="BGZK01000032">
    <property type="protein sequence ID" value="GBP08779.1"/>
    <property type="molecule type" value="Genomic_DNA"/>
</dbReference>
<dbReference type="Proteomes" id="UP000299102">
    <property type="component" value="Unassembled WGS sequence"/>
</dbReference>
<accession>A0A4C1T2R2</accession>
<feature type="compositionally biased region" description="Polar residues" evidence="1">
    <location>
        <begin position="1"/>
        <end position="12"/>
    </location>
</feature>
<keyword evidence="3" id="KW-1185">Reference proteome</keyword>
<gene>
    <name evidence="2" type="ORF">EVAR_7350_1</name>
</gene>
<evidence type="ECO:0000313" key="2">
    <source>
        <dbReference type="EMBL" id="GBP08779.1"/>
    </source>
</evidence>
<protein>
    <submittedName>
        <fullName evidence="2">Uncharacterized protein</fullName>
    </submittedName>
</protein>
<comment type="caution">
    <text evidence="2">The sequence shown here is derived from an EMBL/GenBank/DDBJ whole genome shotgun (WGS) entry which is preliminary data.</text>
</comment>